<gene>
    <name evidence="2" type="ORF">Clacol_001182</name>
</gene>
<reference evidence="2" key="1">
    <citation type="submission" date="2021-10" db="EMBL/GenBank/DDBJ databases">
        <title>De novo Genome Assembly of Clathrus columnatus (Basidiomycota, Fungi) Using Illumina and Nanopore Sequence Data.</title>
        <authorList>
            <person name="Ogiso-Tanaka E."/>
            <person name="Itagaki H."/>
            <person name="Hosoya T."/>
            <person name="Hosaka K."/>
        </authorList>
    </citation>
    <scope>NUCLEOTIDE SEQUENCE</scope>
    <source>
        <strain evidence="2">MO-923</strain>
    </source>
</reference>
<evidence type="ECO:0000313" key="2">
    <source>
        <dbReference type="EMBL" id="GJJ06984.1"/>
    </source>
</evidence>
<name>A0AAV5A2L4_9AGAM</name>
<dbReference type="EMBL" id="BPWL01000002">
    <property type="protein sequence ID" value="GJJ06984.1"/>
    <property type="molecule type" value="Genomic_DNA"/>
</dbReference>
<proteinExistence type="predicted"/>
<keyword evidence="3" id="KW-1185">Reference proteome</keyword>
<accession>A0AAV5A2L4</accession>
<dbReference type="Proteomes" id="UP001050691">
    <property type="component" value="Unassembled WGS sequence"/>
</dbReference>
<evidence type="ECO:0000313" key="3">
    <source>
        <dbReference type="Proteomes" id="UP001050691"/>
    </source>
</evidence>
<dbReference type="AlphaFoldDB" id="A0AAV5A2L4"/>
<comment type="caution">
    <text evidence="2">The sequence shown here is derived from an EMBL/GenBank/DDBJ whole genome shotgun (WGS) entry which is preliminary data.</text>
</comment>
<keyword evidence="1" id="KW-0472">Membrane</keyword>
<feature type="transmembrane region" description="Helical" evidence="1">
    <location>
        <begin position="51"/>
        <end position="70"/>
    </location>
</feature>
<evidence type="ECO:0000256" key="1">
    <source>
        <dbReference type="SAM" id="Phobius"/>
    </source>
</evidence>
<keyword evidence="1" id="KW-1133">Transmembrane helix</keyword>
<feature type="transmembrane region" description="Helical" evidence="1">
    <location>
        <begin position="96"/>
        <end position="115"/>
    </location>
</feature>
<feature type="transmembrane region" description="Helical" evidence="1">
    <location>
        <begin position="127"/>
        <end position="148"/>
    </location>
</feature>
<keyword evidence="1" id="KW-0812">Transmembrane</keyword>
<feature type="transmembrane region" description="Helical" evidence="1">
    <location>
        <begin position="20"/>
        <end position="39"/>
    </location>
</feature>
<protein>
    <submittedName>
        <fullName evidence="2">Uncharacterized protein</fullName>
    </submittedName>
</protein>
<organism evidence="2 3">
    <name type="scientific">Clathrus columnatus</name>
    <dbReference type="NCBI Taxonomy" id="1419009"/>
    <lineage>
        <taxon>Eukaryota</taxon>
        <taxon>Fungi</taxon>
        <taxon>Dikarya</taxon>
        <taxon>Basidiomycota</taxon>
        <taxon>Agaricomycotina</taxon>
        <taxon>Agaricomycetes</taxon>
        <taxon>Phallomycetidae</taxon>
        <taxon>Phallales</taxon>
        <taxon>Clathraceae</taxon>
        <taxon>Clathrus</taxon>
    </lineage>
</organism>
<sequence>MAVPSLGSTIPIRSCQVWLRFLYGLGGLGVALASSSLALRTIALWNNNKIVRALASTILLGHISFLTFALTQVRGPQNTESNTCNPSQTEKNIDNFLVTTCTDMMFLIILLTAVWRNRKSSGLWKGVLWVAGLTFGELPAIILIALNLNDPMNLLLQPYFASVMAICATRMYRDLCEYARPLDKAPVLSFDVSPMKSGPQPLPRPITSMRMNP</sequence>